<comment type="caution">
    <text evidence="1">The sequence shown here is derived from an EMBL/GenBank/DDBJ whole genome shotgun (WGS) entry which is preliminary data.</text>
</comment>
<sequence length="86" mass="10102">MKCKVYHAIKNIKDANELIDRFETENIFFELNNIDNENVLNGEMDLTDIEDIASLQFILDGDLFIFSSCDEMIFMNKYTQRELGLQ</sequence>
<organism evidence="1 2">
    <name type="scientific">Clostridioides difficile</name>
    <name type="common">Peptoclostridium difficile</name>
    <dbReference type="NCBI Taxonomy" id="1496"/>
    <lineage>
        <taxon>Bacteria</taxon>
        <taxon>Bacillati</taxon>
        <taxon>Bacillota</taxon>
        <taxon>Clostridia</taxon>
        <taxon>Peptostreptococcales</taxon>
        <taxon>Peptostreptococcaceae</taxon>
        <taxon>Clostridioides</taxon>
    </lineage>
</organism>
<reference evidence="1 2" key="1">
    <citation type="submission" date="2019-02" db="EMBL/GenBank/DDBJ databases">
        <authorList>
            <consortium name="Pathogen Informatics"/>
        </authorList>
    </citation>
    <scope>NUCLEOTIDE SEQUENCE [LARGE SCALE GENOMIC DNA]</scope>
    <source>
        <strain evidence="2">clo34</strain>
    </source>
</reference>
<protein>
    <submittedName>
        <fullName evidence="1">Uncharacterized protein</fullName>
    </submittedName>
</protein>
<dbReference type="EMBL" id="CAADAN010000021">
    <property type="protein sequence ID" value="VFD36137.1"/>
    <property type="molecule type" value="Genomic_DNA"/>
</dbReference>
<evidence type="ECO:0000313" key="1">
    <source>
        <dbReference type="EMBL" id="VFD36137.1"/>
    </source>
</evidence>
<accession>A0AB74QGY7</accession>
<dbReference type="Proteomes" id="UP000411588">
    <property type="component" value="Unassembled WGS sequence"/>
</dbReference>
<proteinExistence type="predicted"/>
<dbReference type="RefSeq" id="WP_009894539.1">
    <property type="nucleotide sequence ID" value="NZ_BIVD01000016.1"/>
</dbReference>
<name>A0AB74QGY7_CLODI</name>
<gene>
    <name evidence="1" type="ORF">SAMEA1402399_03860</name>
</gene>
<evidence type="ECO:0000313" key="2">
    <source>
        <dbReference type="Proteomes" id="UP000411588"/>
    </source>
</evidence>
<dbReference type="AlphaFoldDB" id="A0AB74QGY7"/>